<proteinExistence type="predicted"/>
<reference evidence="1 2" key="1">
    <citation type="submission" date="2010-05" db="EMBL/GenBank/DDBJ databases">
        <title>Complete sequence of Thermincola sp. JR.</title>
        <authorList>
            <consortium name="US DOE Joint Genome Institute"/>
            <person name="Lucas S."/>
            <person name="Copeland A."/>
            <person name="Lapidus A."/>
            <person name="Cheng J.-F."/>
            <person name="Bruce D."/>
            <person name="Goodwin L."/>
            <person name="Pitluck S."/>
            <person name="Chertkov O."/>
            <person name="Detter J.C."/>
            <person name="Han C."/>
            <person name="Tapia R."/>
            <person name="Land M."/>
            <person name="Hauser L."/>
            <person name="Kyrpides N."/>
            <person name="Mikhailova N."/>
            <person name="Hazen T.C."/>
            <person name="Woyke T."/>
        </authorList>
    </citation>
    <scope>NUCLEOTIDE SEQUENCE [LARGE SCALE GENOMIC DNA]</scope>
    <source>
        <strain evidence="1 2">JR</strain>
    </source>
</reference>
<dbReference type="STRING" id="635013.TherJR_1468"/>
<evidence type="ECO:0000313" key="1">
    <source>
        <dbReference type="EMBL" id="ADG82323.1"/>
    </source>
</evidence>
<sequence>MRDFLEEEASPKEIANKNYTKVTTLSYDETH</sequence>
<dbReference type="HOGENOM" id="CLU_3398961_0_0_9"/>
<dbReference type="KEGG" id="tjr:TherJR_1468"/>
<organism evidence="1 2">
    <name type="scientific">Thermincola potens (strain JR)</name>
    <dbReference type="NCBI Taxonomy" id="635013"/>
    <lineage>
        <taxon>Bacteria</taxon>
        <taxon>Bacillati</taxon>
        <taxon>Bacillota</taxon>
        <taxon>Clostridia</taxon>
        <taxon>Eubacteriales</taxon>
        <taxon>Thermincolaceae</taxon>
        <taxon>Thermincola</taxon>
    </lineage>
</organism>
<name>D5XFA2_THEPJ</name>
<accession>D5XFA2</accession>
<protein>
    <submittedName>
        <fullName evidence="1">Uncharacterized protein</fullName>
    </submittedName>
</protein>
<dbReference type="AlphaFoldDB" id="D5XFA2"/>
<keyword evidence="2" id="KW-1185">Reference proteome</keyword>
<dbReference type="EMBL" id="CP002028">
    <property type="protein sequence ID" value="ADG82323.1"/>
    <property type="molecule type" value="Genomic_DNA"/>
</dbReference>
<evidence type="ECO:0000313" key="2">
    <source>
        <dbReference type="Proteomes" id="UP000002377"/>
    </source>
</evidence>
<dbReference type="Proteomes" id="UP000002377">
    <property type="component" value="Chromosome"/>
</dbReference>
<gene>
    <name evidence="1" type="ordered locus">TherJR_1468</name>
</gene>